<dbReference type="CDD" id="cd23715">
    <property type="entry name" value="beta-trefoil_Ricin_CCL2"/>
    <property type="match status" value="1"/>
</dbReference>
<evidence type="ECO:0000313" key="2">
    <source>
        <dbReference type="EMBL" id="KAF7431075.1"/>
    </source>
</evidence>
<proteinExistence type="predicted"/>
<feature type="domain" description="CCL2-like lectin" evidence="1">
    <location>
        <begin position="14"/>
        <end position="142"/>
    </location>
</feature>
<dbReference type="OrthoDB" id="5271368at2759"/>
<dbReference type="InterPro" id="IPR048746">
    <property type="entry name" value="CCL2-like_lectin"/>
</dbReference>
<sequence>MASTTSRSAMFNQGTYYIVNRMLSSSGQKLALTFNGENNTVTVTLINATNQAWAIRDYSDGKTQTVSPVSSPHLQIGMGSGVIKVLSPGGYVWTLRNTPSGATYVRSTIQDGDVTVFWGLPEAQVDQAVGFGKEAANGNQRWVMIPA</sequence>
<dbReference type="InterPro" id="IPR035992">
    <property type="entry name" value="Ricin_B-like_lectins"/>
</dbReference>
<dbReference type="GeneID" id="59376611"/>
<dbReference type="Pfam" id="PF21595">
    <property type="entry name" value="CCL2-like"/>
    <property type="match status" value="1"/>
</dbReference>
<dbReference type="RefSeq" id="XP_036632353.1">
    <property type="nucleotide sequence ID" value="XM_036776334.1"/>
</dbReference>
<evidence type="ECO:0000259" key="1">
    <source>
        <dbReference type="Pfam" id="PF21595"/>
    </source>
</evidence>
<accession>A0A8H6ZWW3</accession>
<dbReference type="SUPFAM" id="SSF50370">
    <property type="entry name" value="Ricin B-like lectins"/>
    <property type="match status" value="1"/>
</dbReference>
<dbReference type="EMBL" id="JACETU010000004">
    <property type="protein sequence ID" value="KAF7431075.1"/>
    <property type="molecule type" value="Genomic_DNA"/>
</dbReference>
<reference evidence="2" key="1">
    <citation type="submission" date="2019-07" db="EMBL/GenBank/DDBJ databases">
        <authorList>
            <person name="Palmer J.M."/>
        </authorList>
    </citation>
    <scope>NUCLEOTIDE SEQUENCE</scope>
    <source>
        <strain evidence="2">PC9</strain>
    </source>
</reference>
<evidence type="ECO:0000313" key="3">
    <source>
        <dbReference type="Proteomes" id="UP000623687"/>
    </source>
</evidence>
<gene>
    <name evidence="2" type="ORF">PC9H_006793</name>
</gene>
<protein>
    <recommendedName>
        <fullName evidence="1">CCL2-like lectin domain-containing protein</fullName>
    </recommendedName>
</protein>
<dbReference type="Proteomes" id="UP000623687">
    <property type="component" value="Unassembled WGS sequence"/>
</dbReference>
<comment type="caution">
    <text evidence="2">The sequence shown here is derived from an EMBL/GenBank/DDBJ whole genome shotgun (WGS) entry which is preliminary data.</text>
</comment>
<dbReference type="AlphaFoldDB" id="A0A8H6ZWW3"/>
<dbReference type="Gene3D" id="2.80.10.50">
    <property type="match status" value="1"/>
</dbReference>
<keyword evidence="3" id="KW-1185">Reference proteome</keyword>
<dbReference type="VEuPathDB" id="FungiDB:PC9H_006793"/>
<name>A0A8H6ZWW3_PLEOS</name>
<organism evidence="2 3">
    <name type="scientific">Pleurotus ostreatus</name>
    <name type="common">Oyster mushroom</name>
    <name type="synonym">White-rot fungus</name>
    <dbReference type="NCBI Taxonomy" id="5322"/>
    <lineage>
        <taxon>Eukaryota</taxon>
        <taxon>Fungi</taxon>
        <taxon>Dikarya</taxon>
        <taxon>Basidiomycota</taxon>
        <taxon>Agaricomycotina</taxon>
        <taxon>Agaricomycetes</taxon>
        <taxon>Agaricomycetidae</taxon>
        <taxon>Agaricales</taxon>
        <taxon>Pleurotineae</taxon>
        <taxon>Pleurotaceae</taxon>
        <taxon>Pleurotus</taxon>
    </lineage>
</organism>